<reference evidence="2" key="1">
    <citation type="submission" date="2016-04" db="EMBL/GenBank/DDBJ databases">
        <authorList>
            <person name="Tagini F."/>
        </authorList>
    </citation>
    <scope>NUCLEOTIDE SEQUENCE [LARGE SCALE GENOMIC DNA]</scope>
    <source>
        <strain evidence="2">CHUV0807</strain>
    </source>
</reference>
<dbReference type="AlphaFoldDB" id="A0A1C3H5W7"/>
<gene>
    <name evidence="1" type="ORF">CHUV0807_1919</name>
</gene>
<name>A0A1C3H5W7_9GAMM</name>
<evidence type="ECO:0000313" key="2">
    <source>
        <dbReference type="Proteomes" id="UP000190837"/>
    </source>
</evidence>
<accession>A0A1C3H5W7</accession>
<sequence>MESRGGRLRLNAPELNNHGILLGGVLAIDSKTLNNHSSILQLGLGKLNIKTARLRNDHGAKILDNLGKPDGATTSTLQMPVSGTSHEDGYINVSGKLSNYGKLLAMGAINLEVSDEYEKATIGTVNVSKITAPPPKIIPLPTPTYSSSSYGYSYGGTPWRSKYKNYDDDHGGKYSSMEPQGRTKRRFGLFRRMRSSKPVSYQSSASNYQQQLSEAEIHRKYTSMEPQERNKPQNTVASAVRLNRGDGVNKSFNDMRLPPYAGPFGWEESFGGGGSSHEMQQLASREIAAYQSGERKIMTEEELKEELRRISLPPSKFERTTNFIGNVWHETVEFVNPYTPFIELYQSVKAGDVKEAVIATASIIPPVGKLKKKQKIL</sequence>
<dbReference type="Proteomes" id="UP000190837">
    <property type="component" value="Unassembled WGS sequence"/>
</dbReference>
<evidence type="ECO:0000313" key="1">
    <source>
        <dbReference type="EMBL" id="SAM68408.1"/>
    </source>
</evidence>
<dbReference type="RefSeq" id="WP_079541524.1">
    <property type="nucleotide sequence ID" value="NZ_CP171111.1"/>
</dbReference>
<protein>
    <submittedName>
        <fullName evidence="1">Uncharacterized protein</fullName>
    </submittedName>
</protein>
<organism evidence="1 2">
    <name type="scientific">Cardiobacterium hominis</name>
    <dbReference type="NCBI Taxonomy" id="2718"/>
    <lineage>
        <taxon>Bacteria</taxon>
        <taxon>Pseudomonadati</taxon>
        <taxon>Pseudomonadota</taxon>
        <taxon>Gammaproteobacteria</taxon>
        <taxon>Cardiobacteriales</taxon>
        <taxon>Cardiobacteriaceae</taxon>
        <taxon>Cardiobacterium</taxon>
    </lineage>
</organism>
<proteinExistence type="predicted"/>
<dbReference type="EMBL" id="FKLO01000065">
    <property type="protein sequence ID" value="SAM68408.1"/>
    <property type="molecule type" value="Genomic_DNA"/>
</dbReference>